<name>A0A518GII3_9PLAN</name>
<keyword evidence="1" id="KW-0472">Membrane</keyword>
<dbReference type="Proteomes" id="UP000315349">
    <property type="component" value="Chromosome"/>
</dbReference>
<protein>
    <recommendedName>
        <fullName evidence="4">YcxB-like protein domain-containing protein</fullName>
    </recommendedName>
</protein>
<gene>
    <name evidence="2" type="ORF">Spb1_02620</name>
</gene>
<keyword evidence="3" id="KW-1185">Reference proteome</keyword>
<dbReference type="OrthoDB" id="9817527at2"/>
<evidence type="ECO:0000313" key="2">
    <source>
        <dbReference type="EMBL" id="QDV28399.1"/>
    </source>
</evidence>
<evidence type="ECO:0000313" key="3">
    <source>
        <dbReference type="Proteomes" id="UP000315349"/>
    </source>
</evidence>
<keyword evidence="1" id="KW-1133">Transmembrane helix</keyword>
<keyword evidence="1" id="KW-0812">Transmembrane</keyword>
<feature type="transmembrane region" description="Helical" evidence="1">
    <location>
        <begin position="63"/>
        <end position="83"/>
    </location>
</feature>
<dbReference type="AlphaFoldDB" id="A0A518GII3"/>
<dbReference type="EMBL" id="CP036299">
    <property type="protein sequence ID" value="QDV28399.1"/>
    <property type="molecule type" value="Genomic_DNA"/>
</dbReference>
<feature type="transmembrane region" description="Helical" evidence="1">
    <location>
        <begin position="33"/>
        <end position="51"/>
    </location>
</feature>
<feature type="transmembrane region" description="Helical" evidence="1">
    <location>
        <begin position="265"/>
        <end position="283"/>
    </location>
</feature>
<feature type="transmembrane region" description="Helical" evidence="1">
    <location>
        <begin position="241"/>
        <end position="259"/>
    </location>
</feature>
<dbReference type="RefSeq" id="WP_145294582.1">
    <property type="nucleotide sequence ID" value="NZ_CP036299.1"/>
</dbReference>
<proteinExistence type="predicted"/>
<dbReference type="KEGG" id="peh:Spb1_02620"/>
<reference evidence="2 3" key="1">
    <citation type="submission" date="2019-02" db="EMBL/GenBank/DDBJ databases">
        <title>Deep-cultivation of Planctomycetes and their phenomic and genomic characterization uncovers novel biology.</title>
        <authorList>
            <person name="Wiegand S."/>
            <person name="Jogler M."/>
            <person name="Boedeker C."/>
            <person name="Pinto D."/>
            <person name="Vollmers J."/>
            <person name="Rivas-Marin E."/>
            <person name="Kohn T."/>
            <person name="Peeters S.H."/>
            <person name="Heuer A."/>
            <person name="Rast P."/>
            <person name="Oberbeckmann S."/>
            <person name="Bunk B."/>
            <person name="Jeske O."/>
            <person name="Meyerdierks A."/>
            <person name="Storesund J.E."/>
            <person name="Kallscheuer N."/>
            <person name="Luecker S."/>
            <person name="Lage O.M."/>
            <person name="Pohl T."/>
            <person name="Merkel B.J."/>
            <person name="Hornburger P."/>
            <person name="Mueller R.-W."/>
            <person name="Bruemmer F."/>
            <person name="Labrenz M."/>
            <person name="Spormann A.M."/>
            <person name="Op den Camp H."/>
            <person name="Overmann J."/>
            <person name="Amann R."/>
            <person name="Jetten M.S.M."/>
            <person name="Mascher T."/>
            <person name="Medema M.H."/>
            <person name="Devos D.P."/>
            <person name="Kaster A.-K."/>
            <person name="Ovreas L."/>
            <person name="Rohde M."/>
            <person name="Galperin M.Y."/>
            <person name="Jogler C."/>
        </authorList>
    </citation>
    <scope>NUCLEOTIDE SEQUENCE [LARGE SCALE GENOMIC DNA]</scope>
    <source>
        <strain evidence="2 3">Spb1</strain>
    </source>
</reference>
<evidence type="ECO:0000256" key="1">
    <source>
        <dbReference type="SAM" id="Phobius"/>
    </source>
</evidence>
<organism evidence="2 3">
    <name type="scientific">Planctopirus ephydatiae</name>
    <dbReference type="NCBI Taxonomy" id="2528019"/>
    <lineage>
        <taxon>Bacteria</taxon>
        <taxon>Pseudomonadati</taxon>
        <taxon>Planctomycetota</taxon>
        <taxon>Planctomycetia</taxon>
        <taxon>Planctomycetales</taxon>
        <taxon>Planctomycetaceae</taxon>
        <taxon>Planctopirus</taxon>
    </lineage>
</organism>
<accession>A0A518GII3</accession>
<sequence length="382" mass="43148">MPDQQWVFVNSLSRKQSLQIVCRKQLRLSNNRWNLLFLFCLGTAASLAWSYRPTDKPQVLTLTEIVLSPAIGLLFTGFMVFCNEFTLRQNAKRLCIALQGSQVTVTNTSIGFEKDSTKAEIDWNEYSSLEKNEDLIILKTGQGVEAVYLFQEHLQPGSSWEELSLFLGEKLMAKHAVGPAPVEDYSINQIAEQQGLSHDPVGFKAETVEPARWVFNGVCPVEDAWAQYRIILFSYPKMRDVLLLGPLGGAIAGFLLIAVFYNSLVMPTVIIGGLACLWYIYVLRSYRAWKQSLIDNRQLLDSTRIEVTNSQIRSIGISNIVRYEWEGFQKILRGQGLIVLPLVSGDQYVCLSRRCMNDSSQWPELLQFLETRISTSGATNTP</sequence>
<evidence type="ECO:0008006" key="4">
    <source>
        <dbReference type="Google" id="ProtNLM"/>
    </source>
</evidence>